<keyword evidence="2" id="KW-0347">Helicase</keyword>
<dbReference type="AlphaFoldDB" id="A0A2U1MEJ3"/>
<feature type="region of interest" description="Disordered" evidence="1">
    <location>
        <begin position="375"/>
        <end position="412"/>
    </location>
</feature>
<evidence type="ECO:0000256" key="1">
    <source>
        <dbReference type="SAM" id="MobiDB-lite"/>
    </source>
</evidence>
<dbReference type="GO" id="GO:0004386">
    <property type="term" value="F:helicase activity"/>
    <property type="evidence" value="ECO:0007669"/>
    <property type="project" value="UniProtKB-KW"/>
</dbReference>
<gene>
    <name evidence="2" type="ORF">CTI12_AA389030</name>
</gene>
<keyword evidence="2" id="KW-0547">Nucleotide-binding</keyword>
<reference evidence="2 3" key="1">
    <citation type="journal article" date="2018" name="Mol. Plant">
        <title>The genome of Artemisia annua provides insight into the evolution of Asteraceae family and artemisinin biosynthesis.</title>
        <authorList>
            <person name="Shen Q."/>
            <person name="Zhang L."/>
            <person name="Liao Z."/>
            <person name="Wang S."/>
            <person name="Yan T."/>
            <person name="Shi P."/>
            <person name="Liu M."/>
            <person name="Fu X."/>
            <person name="Pan Q."/>
            <person name="Wang Y."/>
            <person name="Lv Z."/>
            <person name="Lu X."/>
            <person name="Zhang F."/>
            <person name="Jiang W."/>
            <person name="Ma Y."/>
            <person name="Chen M."/>
            <person name="Hao X."/>
            <person name="Li L."/>
            <person name="Tang Y."/>
            <person name="Lv G."/>
            <person name="Zhou Y."/>
            <person name="Sun X."/>
            <person name="Brodelius P.E."/>
            <person name="Rose J.K.C."/>
            <person name="Tang K."/>
        </authorList>
    </citation>
    <scope>NUCLEOTIDE SEQUENCE [LARGE SCALE GENOMIC DNA]</scope>
    <source>
        <strain evidence="3">cv. Huhao1</strain>
        <tissue evidence="2">Leaf</tissue>
    </source>
</reference>
<keyword evidence="2" id="KW-0378">Hydrolase</keyword>
<keyword evidence="2" id="KW-0067">ATP-binding</keyword>
<dbReference type="EMBL" id="PKPP01005564">
    <property type="protein sequence ID" value="PWA59657.1"/>
    <property type="molecule type" value="Genomic_DNA"/>
</dbReference>
<sequence>MHEYRYITSTVMLSPPYTSIKTTVKVLRMLYPLLLRNGYQLWNIHGDLVRHTKSAVDNRKVEEVIDKALLNLFEFIEEAERSLHDAISLLTVACIKFVGMYSPMNSGHKVKSLATFQHEDCIALLMNGSGALGLDQSFVTHDFLMEPFWDKSNLSSYKAGTSWSSRLLLLLPSKSLLKKLSTNKGTVAFSVVLQWAHMRDERLRYHPHLKILGIPTWNIGGKADITLFCTCQLSKKLFLTTEHLDNIEHHAYCICMDSVCNVPGSDNGQTEPSLADLKGVTPSGVSGLDTNSRTRAFPQGILCPAAAIPRTTTTETRVHAKAESSQTHRPSTSRRANARPDRTIVLSLVVLVMATDGGPRFKSIKSLPMDYRFKGEKGSSGDSGMSVSTPENGSGNMDRVVEDDSPYGNMLD</sequence>
<organism evidence="2 3">
    <name type="scientific">Artemisia annua</name>
    <name type="common">Sweet wormwood</name>
    <dbReference type="NCBI Taxonomy" id="35608"/>
    <lineage>
        <taxon>Eukaryota</taxon>
        <taxon>Viridiplantae</taxon>
        <taxon>Streptophyta</taxon>
        <taxon>Embryophyta</taxon>
        <taxon>Tracheophyta</taxon>
        <taxon>Spermatophyta</taxon>
        <taxon>Magnoliopsida</taxon>
        <taxon>eudicotyledons</taxon>
        <taxon>Gunneridae</taxon>
        <taxon>Pentapetalae</taxon>
        <taxon>asterids</taxon>
        <taxon>campanulids</taxon>
        <taxon>Asterales</taxon>
        <taxon>Asteraceae</taxon>
        <taxon>Asteroideae</taxon>
        <taxon>Anthemideae</taxon>
        <taxon>Artemisiinae</taxon>
        <taxon>Artemisia</taxon>
    </lineage>
</organism>
<dbReference type="Proteomes" id="UP000245207">
    <property type="component" value="Unassembled WGS sequence"/>
</dbReference>
<keyword evidence="3" id="KW-1185">Reference proteome</keyword>
<feature type="region of interest" description="Disordered" evidence="1">
    <location>
        <begin position="312"/>
        <end position="338"/>
    </location>
</feature>
<comment type="caution">
    <text evidence="2">The sequence shown here is derived from an EMBL/GenBank/DDBJ whole genome shotgun (WGS) entry which is preliminary data.</text>
</comment>
<protein>
    <submittedName>
        <fullName evidence="2">SNF2 domain-containing protein / helicase domain-containing protein / F-box family protein</fullName>
    </submittedName>
</protein>
<dbReference type="STRING" id="35608.A0A2U1MEJ3"/>
<feature type="compositionally biased region" description="Polar residues" evidence="1">
    <location>
        <begin position="380"/>
        <end position="395"/>
    </location>
</feature>
<accession>A0A2U1MEJ3</accession>
<name>A0A2U1MEJ3_ARTAN</name>
<evidence type="ECO:0000313" key="3">
    <source>
        <dbReference type="Proteomes" id="UP000245207"/>
    </source>
</evidence>
<dbReference type="OrthoDB" id="1740067at2759"/>
<feature type="compositionally biased region" description="Polar residues" evidence="1">
    <location>
        <begin position="323"/>
        <end position="335"/>
    </location>
</feature>
<proteinExistence type="predicted"/>
<evidence type="ECO:0000313" key="2">
    <source>
        <dbReference type="EMBL" id="PWA59657.1"/>
    </source>
</evidence>